<dbReference type="InterPro" id="IPR035906">
    <property type="entry name" value="MetI-like_sf"/>
</dbReference>
<feature type="transmembrane region" description="Helical" evidence="7">
    <location>
        <begin position="252"/>
        <end position="273"/>
    </location>
</feature>
<evidence type="ECO:0000313" key="10">
    <source>
        <dbReference type="Proteomes" id="UP001500979"/>
    </source>
</evidence>
<keyword evidence="2 7" id="KW-0813">Transport</keyword>
<feature type="transmembrane region" description="Helical" evidence="7">
    <location>
        <begin position="194"/>
        <end position="216"/>
    </location>
</feature>
<protein>
    <submittedName>
        <fullName evidence="9">Carbohydrate ABC transporter permease</fullName>
    </submittedName>
</protein>
<evidence type="ECO:0000256" key="2">
    <source>
        <dbReference type="ARBA" id="ARBA00022448"/>
    </source>
</evidence>
<dbReference type="PANTHER" id="PTHR43744">
    <property type="entry name" value="ABC TRANSPORTER PERMEASE PROTEIN MG189-RELATED-RELATED"/>
    <property type="match status" value="1"/>
</dbReference>
<dbReference type="InterPro" id="IPR000515">
    <property type="entry name" value="MetI-like"/>
</dbReference>
<gene>
    <name evidence="9" type="ORF">GCM10010470_46150</name>
</gene>
<sequence length="288" mass="31399">MSRAVASRRDRAGARLRHVLRYLITGVLALVYASPVLYMVLGSLEPSENVLSGLRAFTPNTLTTANYPHLTARFHSADTGYFWGFFAVSVVVATTVVVGGLAINSLAGYALARLRWAGRDAVLTVIVALAVVPFEALAVPLFFLLAGLRDTIAVQALPFLGNAFTIYLFQSFFRSLPTEIEEAAKLDGAGPLRIFFLIIVPMSKPVFASAAILTFLTQWTSFLWPVLMISDPTVRPLPLAISVFQGNPPYDWGAIMAFGVVMVAPVLIVFLLFQRWFVRSIADSAIQG</sequence>
<dbReference type="Gene3D" id="1.10.3720.10">
    <property type="entry name" value="MetI-like"/>
    <property type="match status" value="1"/>
</dbReference>
<organism evidence="9 10">
    <name type="scientific">Saccharopolyspora taberi</name>
    <dbReference type="NCBI Taxonomy" id="60895"/>
    <lineage>
        <taxon>Bacteria</taxon>
        <taxon>Bacillati</taxon>
        <taxon>Actinomycetota</taxon>
        <taxon>Actinomycetes</taxon>
        <taxon>Pseudonocardiales</taxon>
        <taxon>Pseudonocardiaceae</taxon>
        <taxon>Saccharopolyspora</taxon>
    </lineage>
</organism>
<evidence type="ECO:0000256" key="1">
    <source>
        <dbReference type="ARBA" id="ARBA00004651"/>
    </source>
</evidence>
<dbReference type="SUPFAM" id="SSF161098">
    <property type="entry name" value="MetI-like"/>
    <property type="match status" value="1"/>
</dbReference>
<comment type="caution">
    <text evidence="9">The sequence shown here is derived from an EMBL/GenBank/DDBJ whole genome shotgun (WGS) entry which is preliminary data.</text>
</comment>
<evidence type="ECO:0000256" key="5">
    <source>
        <dbReference type="ARBA" id="ARBA00022989"/>
    </source>
</evidence>
<reference evidence="9 10" key="1">
    <citation type="journal article" date="2019" name="Int. J. Syst. Evol. Microbiol.">
        <title>The Global Catalogue of Microorganisms (GCM) 10K type strain sequencing project: providing services to taxonomists for standard genome sequencing and annotation.</title>
        <authorList>
            <consortium name="The Broad Institute Genomics Platform"/>
            <consortium name="The Broad Institute Genome Sequencing Center for Infectious Disease"/>
            <person name="Wu L."/>
            <person name="Ma J."/>
        </authorList>
    </citation>
    <scope>NUCLEOTIDE SEQUENCE [LARGE SCALE GENOMIC DNA]</scope>
    <source>
        <strain evidence="9 10">JCM 9383</strain>
    </source>
</reference>
<keyword evidence="3" id="KW-1003">Cell membrane</keyword>
<feature type="transmembrane region" description="Helical" evidence="7">
    <location>
        <begin position="20"/>
        <end position="41"/>
    </location>
</feature>
<feature type="transmembrane region" description="Helical" evidence="7">
    <location>
        <begin position="81"/>
        <end position="109"/>
    </location>
</feature>
<keyword evidence="4 7" id="KW-0812">Transmembrane</keyword>
<feature type="domain" description="ABC transmembrane type-1" evidence="8">
    <location>
        <begin position="86"/>
        <end position="273"/>
    </location>
</feature>
<feature type="transmembrane region" description="Helical" evidence="7">
    <location>
        <begin position="121"/>
        <end position="146"/>
    </location>
</feature>
<keyword evidence="6 7" id="KW-0472">Membrane</keyword>
<evidence type="ECO:0000256" key="3">
    <source>
        <dbReference type="ARBA" id="ARBA00022475"/>
    </source>
</evidence>
<feature type="transmembrane region" description="Helical" evidence="7">
    <location>
        <begin position="152"/>
        <end position="173"/>
    </location>
</feature>
<proteinExistence type="inferred from homology"/>
<keyword evidence="10" id="KW-1185">Reference proteome</keyword>
<dbReference type="CDD" id="cd06261">
    <property type="entry name" value="TM_PBP2"/>
    <property type="match status" value="1"/>
</dbReference>
<dbReference type="Proteomes" id="UP001500979">
    <property type="component" value="Unassembled WGS sequence"/>
</dbReference>
<accession>A0ABN3VIB4</accession>
<evidence type="ECO:0000256" key="6">
    <source>
        <dbReference type="ARBA" id="ARBA00023136"/>
    </source>
</evidence>
<evidence type="ECO:0000256" key="4">
    <source>
        <dbReference type="ARBA" id="ARBA00022692"/>
    </source>
</evidence>
<dbReference type="PANTHER" id="PTHR43744:SF12">
    <property type="entry name" value="ABC TRANSPORTER PERMEASE PROTEIN MG189-RELATED"/>
    <property type="match status" value="1"/>
</dbReference>
<keyword evidence="5 7" id="KW-1133">Transmembrane helix</keyword>
<name>A0ABN3VIB4_9PSEU</name>
<dbReference type="PROSITE" id="PS50928">
    <property type="entry name" value="ABC_TM1"/>
    <property type="match status" value="1"/>
</dbReference>
<evidence type="ECO:0000256" key="7">
    <source>
        <dbReference type="RuleBase" id="RU363032"/>
    </source>
</evidence>
<evidence type="ECO:0000313" key="9">
    <source>
        <dbReference type="EMBL" id="GAA2805664.1"/>
    </source>
</evidence>
<comment type="similarity">
    <text evidence="7">Belongs to the binding-protein-dependent transport system permease family.</text>
</comment>
<dbReference type="EMBL" id="BAAAUX010000019">
    <property type="protein sequence ID" value="GAA2805664.1"/>
    <property type="molecule type" value="Genomic_DNA"/>
</dbReference>
<comment type="subcellular location">
    <subcellularLocation>
        <location evidence="1 7">Cell membrane</location>
        <topology evidence="1 7">Multi-pass membrane protein</topology>
    </subcellularLocation>
</comment>
<evidence type="ECO:0000259" key="8">
    <source>
        <dbReference type="PROSITE" id="PS50928"/>
    </source>
</evidence>
<dbReference type="Pfam" id="PF00528">
    <property type="entry name" value="BPD_transp_1"/>
    <property type="match status" value="1"/>
</dbReference>